<dbReference type="Pfam" id="PF01345">
    <property type="entry name" value="DUF11"/>
    <property type="match status" value="3"/>
</dbReference>
<keyword evidence="2" id="KW-0964">Secreted</keyword>
<evidence type="ECO:0000313" key="7">
    <source>
        <dbReference type="EMBL" id="PIT38207.1"/>
    </source>
</evidence>
<dbReference type="PANTHER" id="PTHR34819">
    <property type="entry name" value="LARGE CYSTEINE-RICH PERIPLASMIC PROTEIN OMCB"/>
    <property type="match status" value="1"/>
</dbReference>
<organism evidence="7 8">
    <name type="scientific">Snodgrassella alvi</name>
    <dbReference type="NCBI Taxonomy" id="1196083"/>
    <lineage>
        <taxon>Bacteria</taxon>
        <taxon>Pseudomonadati</taxon>
        <taxon>Pseudomonadota</taxon>
        <taxon>Betaproteobacteria</taxon>
        <taxon>Neisseriales</taxon>
        <taxon>Neisseriaceae</taxon>
        <taxon>Snodgrassella</taxon>
    </lineage>
</organism>
<evidence type="ECO:0000256" key="1">
    <source>
        <dbReference type="ARBA" id="ARBA00004613"/>
    </source>
</evidence>
<keyword evidence="3 4" id="KW-0732">Signal</keyword>
<evidence type="ECO:0008006" key="9">
    <source>
        <dbReference type="Google" id="ProtNLM"/>
    </source>
</evidence>
<dbReference type="Gene3D" id="2.60.40.10">
    <property type="entry name" value="Immunoglobulins"/>
    <property type="match status" value="3"/>
</dbReference>
<dbReference type="EMBL" id="MEIL01000029">
    <property type="protein sequence ID" value="PIT38207.1"/>
    <property type="molecule type" value="Genomic_DNA"/>
</dbReference>
<evidence type="ECO:0000259" key="6">
    <source>
        <dbReference type="Pfam" id="PF17210"/>
    </source>
</evidence>
<evidence type="ECO:0000313" key="8">
    <source>
        <dbReference type="Proteomes" id="UP000230202"/>
    </source>
</evidence>
<feature type="domain" description="DUF11" evidence="5">
    <location>
        <begin position="561"/>
        <end position="667"/>
    </location>
</feature>
<name>A0A2N9X4V4_9NEIS</name>
<feature type="domain" description="SD-repeat containing protein B" evidence="6">
    <location>
        <begin position="436"/>
        <end position="513"/>
    </location>
</feature>
<dbReference type="AlphaFoldDB" id="A0A2N9X4V4"/>
<dbReference type="InterPro" id="IPR033764">
    <property type="entry name" value="Sdr_B"/>
</dbReference>
<comment type="subcellular location">
    <subcellularLocation>
        <location evidence="1">Secreted</location>
    </subcellularLocation>
</comment>
<evidence type="ECO:0000256" key="3">
    <source>
        <dbReference type="ARBA" id="ARBA00022729"/>
    </source>
</evidence>
<feature type="chain" id="PRO_5014964667" description="DUF11 domain-containing protein" evidence="4">
    <location>
        <begin position="21"/>
        <end position="909"/>
    </location>
</feature>
<accession>A0A2N9X4V4</accession>
<feature type="signal peptide" evidence="4">
    <location>
        <begin position="1"/>
        <end position="20"/>
    </location>
</feature>
<evidence type="ECO:0000259" key="5">
    <source>
        <dbReference type="Pfam" id="PF01345"/>
    </source>
</evidence>
<dbReference type="Proteomes" id="UP000230202">
    <property type="component" value="Unassembled WGS sequence"/>
</dbReference>
<keyword evidence="8" id="KW-1185">Reference proteome</keyword>
<dbReference type="Pfam" id="PF17210">
    <property type="entry name" value="SdrD_B"/>
    <property type="match status" value="1"/>
</dbReference>
<proteinExistence type="predicted"/>
<reference evidence="7" key="1">
    <citation type="journal article" date="2017" name="MBio">
        <title>Type VI secretion-mediated competition in the bee gut microbiome.</title>
        <authorList>
            <person name="Steele M.I."/>
            <person name="Kwong W.K."/>
            <person name="Powell J.E."/>
            <person name="Whiteley M."/>
            <person name="Moran N.A."/>
        </authorList>
    </citation>
    <scope>NUCLEOTIDE SEQUENCE [LARGE SCALE GENOMIC DNA]</scope>
    <source>
        <strain evidence="7">WkB273</strain>
    </source>
</reference>
<gene>
    <name evidence="7" type="ORF">BHC54_06535</name>
</gene>
<dbReference type="InterPro" id="IPR051172">
    <property type="entry name" value="Chlamydia_OmcB"/>
</dbReference>
<evidence type="ECO:0000256" key="4">
    <source>
        <dbReference type="SAM" id="SignalP"/>
    </source>
</evidence>
<dbReference type="InterPro" id="IPR013783">
    <property type="entry name" value="Ig-like_fold"/>
</dbReference>
<comment type="caution">
    <text evidence="7">The sequence shown here is derived from an EMBL/GenBank/DDBJ whole genome shotgun (WGS) entry which is preliminary data.</text>
</comment>
<protein>
    <recommendedName>
        <fullName evidence="9">DUF11 domain-containing protein</fullName>
    </recommendedName>
</protein>
<feature type="domain" description="DUF11" evidence="5">
    <location>
        <begin position="685"/>
        <end position="784"/>
    </location>
</feature>
<sequence length="909" mass="98518">MLTLLAFLFCSILPVRSAFAQDVECAEVKIVIEQKLSFERQAFDARMLIKNGLDANLKNIRVELVFTDKDNQPVEVTQKTEDSQAKFFYRTDSLSGVDDINGTGQIAAKSNADIHWMIIPAFGAAQDKDTLYNIGAKLTYELNGQETTVDVVPDYVVVKPQPLLTLDYFLPGEVYGDDPFTAEEETPEPFTLGVRIRNDGKGISYHTVIDSAQPKIVENKKNLLVNFSILGSYINNQPADKSLLLNFGDIAGGASTVGRWNMIASLSGTFTDFKATFTHADTLGGAVTSLLKATNTHSLIHDVKADLPDSDDVTDFLARDGDVVRLYESSGLNSDVSEQSSQALLQAGDKGYQLSFPATKGFVYAKVADPFQGSRQPDDVVRSDGKHLLSDNVWLSKSRNKDMSWSYYVNVFDSDSTGQYSLFKHNATYAQGLIAGTVYNDVNADGLLNHDEKGLSHIKVVLSGQNVAGKRIEQVAYTDESGRFSFDKLAAGDYSIWVDDVADMIDGPAVAGSAGGQALAGKIEHIVLQDNMHAENYLFAKQAAVQPPVAGDADIAVNIETVEWNDKLPADTAQFLLTVSNQGPETARNIHVQPELSSDLEITEQKVLSGNFNSVKQRIDALGANETVTMLYTVRMKNADGKGEFTAHINSDSADPDMSNNVASAAVAPGKTDVAISAEAVEWNNALDQDTAQLLVTISNNGALSARNVYLQPELPDNLEITAQQVLAGNYNTQEERIDDLAAGESTKLLLTVKVNGTDKVSQFAARIKSQTEDANLNNNEVSIPVMPGAADIALEVEKVELTPALPADCVQLLLTITNNGPADARNISLQSLSDDVQITKQKVVMGNYNESANRIDKLPIGEETIILLTVKITSANGKADFKARVQGLLADPNKTNNLVTFPVSLEKK</sequence>
<dbReference type="PANTHER" id="PTHR34819:SF3">
    <property type="entry name" value="CELL SURFACE PROTEIN"/>
    <property type="match status" value="1"/>
</dbReference>
<evidence type="ECO:0000256" key="2">
    <source>
        <dbReference type="ARBA" id="ARBA00022525"/>
    </source>
</evidence>
<dbReference type="SUPFAM" id="SSF117074">
    <property type="entry name" value="Hypothetical protein PA1324"/>
    <property type="match status" value="1"/>
</dbReference>
<dbReference type="GO" id="GO:0005576">
    <property type="term" value="C:extracellular region"/>
    <property type="evidence" value="ECO:0007669"/>
    <property type="project" value="UniProtKB-SubCell"/>
</dbReference>
<feature type="domain" description="DUF11" evidence="5">
    <location>
        <begin position="805"/>
        <end position="901"/>
    </location>
</feature>
<dbReference type="InterPro" id="IPR001434">
    <property type="entry name" value="OmcB-like_DUF11"/>
</dbReference>